<keyword evidence="14" id="KW-1185">Reference proteome</keyword>
<sequence>MFNKLEDAINWIVVQQKFRPKTSLIHVKKAFDMLSLDLSHIKKVHVTGTNGKGSTCMYLTKIFVDQGLKVGTFMSPYLVSFNERIKVNGENISDDLLLKHINLIYLVAAKYKDETKETLSFFELLTLTSLSVFHELNLDIIVMEVGIGGLLDATNILNYDASVITNIGYDHMKTLGNTLEEIGLNKLGIVKEHNHLFTTVDKSLYDLFNNYVKDKNAEIMIIKEEDIKILSNLPNIIEYKNETYELSLLGTYQSKNAALAIEVAKFILPEITHESLNQSLSLVSYGGRLEKVLDGVYIDGAHNTHAMKELINTLHSTFKMYNINILFSALSDKEPIKMLEMLEGHVKSITTTAFPDTRYESLASLPFKFEENPKIALENLIKNKSEQDLVIITGSLHFIGYIKKEIIPYLK</sequence>
<dbReference type="InterPro" id="IPR036615">
    <property type="entry name" value="Mur_ligase_C_dom_sf"/>
</dbReference>
<reference evidence="13 14" key="1">
    <citation type="submission" date="2019-01" db="EMBL/GenBank/DDBJ databases">
        <authorList>
            <consortium name="Pathogen Informatics"/>
        </authorList>
    </citation>
    <scope>NUCLEOTIDE SEQUENCE [LARGE SCALE GENOMIC DNA]</scope>
    <source>
        <strain evidence="13 14">NCTC10172</strain>
    </source>
</reference>
<evidence type="ECO:0000256" key="10">
    <source>
        <dbReference type="PIRNR" id="PIRNR001563"/>
    </source>
</evidence>
<dbReference type="InterPro" id="IPR001645">
    <property type="entry name" value="Folylpolyglutamate_synth"/>
</dbReference>
<dbReference type="GO" id="GO:0005737">
    <property type="term" value="C:cytoplasm"/>
    <property type="evidence" value="ECO:0007669"/>
    <property type="project" value="TreeGrafter"/>
</dbReference>
<dbReference type="Proteomes" id="UP000290909">
    <property type="component" value="Chromosome"/>
</dbReference>
<evidence type="ECO:0000256" key="2">
    <source>
        <dbReference type="ARBA" id="ARBA00013025"/>
    </source>
</evidence>
<evidence type="ECO:0000256" key="6">
    <source>
        <dbReference type="ARBA" id="ARBA00022840"/>
    </source>
</evidence>
<dbReference type="SUPFAM" id="SSF53244">
    <property type="entry name" value="MurD-like peptide ligases, peptide-binding domain"/>
    <property type="match status" value="1"/>
</dbReference>
<evidence type="ECO:0000256" key="5">
    <source>
        <dbReference type="ARBA" id="ARBA00022741"/>
    </source>
</evidence>
<dbReference type="AlphaFoldDB" id="A0A449BIJ6"/>
<keyword evidence="6 10" id="KW-0067">ATP-binding</keyword>
<dbReference type="Gene3D" id="3.90.190.20">
    <property type="entry name" value="Mur ligase, C-terminal domain"/>
    <property type="match status" value="1"/>
</dbReference>
<keyword evidence="5 10" id="KW-0547">Nucleotide-binding</keyword>
<keyword evidence="4" id="KW-0479">Metal-binding</keyword>
<dbReference type="EC" id="6.3.2.17" evidence="2"/>
<dbReference type="EMBL" id="LR215050">
    <property type="protein sequence ID" value="VEU82286.1"/>
    <property type="molecule type" value="Genomic_DNA"/>
</dbReference>
<dbReference type="RefSeq" id="WP_035369690.1">
    <property type="nucleotide sequence ID" value="NZ_LR215050.1"/>
</dbReference>
<evidence type="ECO:0000256" key="4">
    <source>
        <dbReference type="ARBA" id="ARBA00022723"/>
    </source>
</evidence>
<comment type="similarity">
    <text evidence="1 10">Belongs to the folylpolyglutamate synthase family.</text>
</comment>
<evidence type="ECO:0000259" key="12">
    <source>
        <dbReference type="Pfam" id="PF08245"/>
    </source>
</evidence>
<dbReference type="PANTHER" id="PTHR11136:SF0">
    <property type="entry name" value="DIHYDROFOLATE SYNTHETASE-RELATED"/>
    <property type="match status" value="1"/>
</dbReference>
<evidence type="ECO:0000259" key="11">
    <source>
        <dbReference type="Pfam" id="PF02875"/>
    </source>
</evidence>
<feature type="domain" description="Mur ligase central" evidence="12">
    <location>
        <begin position="46"/>
        <end position="263"/>
    </location>
</feature>
<dbReference type="PROSITE" id="PS01012">
    <property type="entry name" value="FOLYLPOLYGLU_SYNT_2"/>
    <property type="match status" value="1"/>
</dbReference>
<dbReference type="GO" id="GO:0008841">
    <property type="term" value="F:dihydrofolate synthase activity"/>
    <property type="evidence" value="ECO:0007669"/>
    <property type="project" value="TreeGrafter"/>
</dbReference>
<dbReference type="GO" id="GO:0004326">
    <property type="term" value="F:tetrahydrofolylpolyglutamate synthase activity"/>
    <property type="evidence" value="ECO:0007669"/>
    <property type="project" value="UniProtKB-EC"/>
</dbReference>
<evidence type="ECO:0000256" key="1">
    <source>
        <dbReference type="ARBA" id="ARBA00008276"/>
    </source>
</evidence>
<dbReference type="Pfam" id="PF08245">
    <property type="entry name" value="Mur_ligase_M"/>
    <property type="match status" value="1"/>
</dbReference>
<dbReference type="Pfam" id="PF02875">
    <property type="entry name" value="Mur_ligase_C"/>
    <property type="match status" value="1"/>
</dbReference>
<dbReference type="InterPro" id="IPR018109">
    <property type="entry name" value="Folylpolyglutamate_synth_CS"/>
</dbReference>
<dbReference type="GO" id="GO:0005524">
    <property type="term" value="F:ATP binding"/>
    <property type="evidence" value="ECO:0007669"/>
    <property type="project" value="UniProtKB-KW"/>
</dbReference>
<keyword evidence="7" id="KW-0460">Magnesium</keyword>
<feature type="domain" description="Mur ligase C-terminal" evidence="11">
    <location>
        <begin position="287"/>
        <end position="395"/>
    </location>
</feature>
<evidence type="ECO:0000313" key="14">
    <source>
        <dbReference type="Proteomes" id="UP000290909"/>
    </source>
</evidence>
<dbReference type="STRING" id="1408416.GCA_000702765_01112"/>
<evidence type="ECO:0000256" key="3">
    <source>
        <dbReference type="ARBA" id="ARBA00022598"/>
    </source>
</evidence>
<dbReference type="SUPFAM" id="SSF53623">
    <property type="entry name" value="MurD-like peptide ligases, catalytic domain"/>
    <property type="match status" value="1"/>
</dbReference>
<evidence type="ECO:0000256" key="9">
    <source>
        <dbReference type="ARBA" id="ARBA00047493"/>
    </source>
</evidence>
<dbReference type="Gene3D" id="3.40.1190.10">
    <property type="entry name" value="Mur-like, catalytic domain"/>
    <property type="match status" value="1"/>
</dbReference>
<gene>
    <name evidence="13" type="primary">fgs</name>
    <name evidence="13" type="ORF">NCTC10172_00295</name>
</gene>
<keyword evidence="3 10" id="KW-0436">Ligase</keyword>
<dbReference type="GO" id="GO:0046872">
    <property type="term" value="F:metal ion binding"/>
    <property type="evidence" value="ECO:0007669"/>
    <property type="project" value="UniProtKB-KW"/>
</dbReference>
<dbReference type="NCBIfam" id="TIGR01499">
    <property type="entry name" value="folC"/>
    <property type="match status" value="1"/>
</dbReference>
<accession>A0A449BIJ6</accession>
<dbReference type="InterPro" id="IPR004101">
    <property type="entry name" value="Mur_ligase_C"/>
</dbReference>
<dbReference type="PANTHER" id="PTHR11136">
    <property type="entry name" value="FOLYLPOLYGLUTAMATE SYNTHASE-RELATED"/>
    <property type="match status" value="1"/>
</dbReference>
<name>A0A449BIJ6_9MOLU</name>
<evidence type="ECO:0000256" key="7">
    <source>
        <dbReference type="ARBA" id="ARBA00022842"/>
    </source>
</evidence>
<dbReference type="InterPro" id="IPR036565">
    <property type="entry name" value="Mur-like_cat_sf"/>
</dbReference>
<organism evidence="13 14">
    <name type="scientific">Acholeplasma hippikon</name>
    <dbReference type="NCBI Taxonomy" id="264636"/>
    <lineage>
        <taxon>Bacteria</taxon>
        <taxon>Bacillati</taxon>
        <taxon>Mycoplasmatota</taxon>
        <taxon>Mollicutes</taxon>
        <taxon>Acholeplasmatales</taxon>
        <taxon>Acholeplasmataceae</taxon>
        <taxon>Acholeplasma</taxon>
    </lineage>
</organism>
<evidence type="ECO:0000313" key="13">
    <source>
        <dbReference type="EMBL" id="VEU82286.1"/>
    </source>
</evidence>
<dbReference type="KEGG" id="ahk:NCTC10172_00295"/>
<comment type="catalytic activity">
    <reaction evidence="9">
        <text>(6S)-5,6,7,8-tetrahydrofolyl-(gamma-L-Glu)(n) + L-glutamate + ATP = (6S)-5,6,7,8-tetrahydrofolyl-(gamma-L-Glu)(n+1) + ADP + phosphate + H(+)</text>
        <dbReference type="Rhea" id="RHEA:10580"/>
        <dbReference type="Rhea" id="RHEA-COMP:14738"/>
        <dbReference type="Rhea" id="RHEA-COMP:14740"/>
        <dbReference type="ChEBI" id="CHEBI:15378"/>
        <dbReference type="ChEBI" id="CHEBI:29985"/>
        <dbReference type="ChEBI" id="CHEBI:30616"/>
        <dbReference type="ChEBI" id="CHEBI:43474"/>
        <dbReference type="ChEBI" id="CHEBI:141005"/>
        <dbReference type="ChEBI" id="CHEBI:456216"/>
        <dbReference type="EC" id="6.3.2.17"/>
    </reaction>
</comment>
<dbReference type="InterPro" id="IPR013221">
    <property type="entry name" value="Mur_ligase_cen"/>
</dbReference>
<proteinExistence type="inferred from homology"/>
<protein>
    <recommendedName>
        <fullName evidence="2">tetrahydrofolate synthase</fullName>
        <ecNumber evidence="2">6.3.2.17</ecNumber>
    </recommendedName>
    <alternativeName>
        <fullName evidence="8">Tetrahydrofolylpolyglutamate synthase</fullName>
    </alternativeName>
</protein>
<dbReference type="PIRSF" id="PIRSF001563">
    <property type="entry name" value="Folylpolyglu_synth"/>
    <property type="match status" value="1"/>
</dbReference>
<evidence type="ECO:0000256" key="8">
    <source>
        <dbReference type="ARBA" id="ARBA00030592"/>
    </source>
</evidence>